<keyword evidence="2 9" id="KW-0349">Heme</keyword>
<dbReference type="PANTHER" id="PTHR36843">
    <property type="entry name" value="HEME-DEPENDENT PEROXIDASE YWFI-RELATED"/>
    <property type="match status" value="1"/>
</dbReference>
<dbReference type="AlphaFoldDB" id="A0A9X5FB94"/>
<dbReference type="NCBIfam" id="NF042928">
    <property type="entry name" value="HemQ_actino"/>
    <property type="match status" value="1"/>
</dbReference>
<evidence type="ECO:0000256" key="1">
    <source>
        <dbReference type="ARBA" id="ARBA00014413"/>
    </source>
</evidence>
<dbReference type="GO" id="GO:0016634">
    <property type="term" value="F:oxidoreductase activity, acting on the CH-CH group of donors, oxygen as acceptor"/>
    <property type="evidence" value="ECO:0007669"/>
    <property type="project" value="UniProtKB-UniRule"/>
</dbReference>
<dbReference type="PANTHER" id="PTHR36843:SF1">
    <property type="entry name" value="COPROHEME DECARBOXYLASE"/>
    <property type="match status" value="1"/>
</dbReference>
<evidence type="ECO:0000313" key="10">
    <source>
        <dbReference type="EMBL" id="NKX92908.1"/>
    </source>
</evidence>
<feature type="binding site" description="axial binding residue" evidence="9">
    <location>
        <position position="189"/>
    </location>
    <ligand>
        <name>Fe-coproporphyrin III</name>
        <dbReference type="ChEBI" id="CHEBI:68438"/>
    </ligand>
    <ligandPart>
        <name>Fe</name>
        <dbReference type="ChEBI" id="CHEBI:18248"/>
    </ligandPart>
</feature>
<feature type="active site" evidence="9">
    <location>
        <position position="166"/>
    </location>
</feature>
<evidence type="ECO:0000256" key="2">
    <source>
        <dbReference type="ARBA" id="ARBA00022617"/>
    </source>
</evidence>
<dbReference type="GO" id="GO:0046872">
    <property type="term" value="F:metal ion binding"/>
    <property type="evidence" value="ECO:0007669"/>
    <property type="project" value="UniProtKB-KW"/>
</dbReference>
<organism evidence="10 11">
    <name type="scientific">Sanguibacter hominis ATCC BAA-789</name>
    <dbReference type="NCBI Taxonomy" id="1312740"/>
    <lineage>
        <taxon>Bacteria</taxon>
        <taxon>Bacillati</taxon>
        <taxon>Actinomycetota</taxon>
        <taxon>Actinomycetes</taxon>
        <taxon>Micrococcales</taxon>
        <taxon>Sanguibacteraceae</taxon>
        <taxon>Sanguibacter</taxon>
    </lineage>
</organism>
<evidence type="ECO:0000256" key="3">
    <source>
        <dbReference type="ARBA" id="ARBA00022723"/>
    </source>
</evidence>
<comment type="similarity">
    <text evidence="9">Belongs to the ChdC family. Type 2 subfamily.</text>
</comment>
<evidence type="ECO:0000256" key="7">
    <source>
        <dbReference type="ARBA" id="ARBA00049896"/>
    </source>
</evidence>
<keyword evidence="4 9" id="KW-0408">Iron</keyword>
<keyword evidence="11" id="KW-1185">Reference proteome</keyword>
<evidence type="ECO:0000256" key="9">
    <source>
        <dbReference type="HAMAP-Rule" id="MF_02244"/>
    </source>
</evidence>
<evidence type="ECO:0000256" key="5">
    <source>
        <dbReference type="ARBA" id="ARBA00029882"/>
    </source>
</evidence>
<keyword evidence="3 9" id="KW-0479">Metal-binding</keyword>
<evidence type="ECO:0000313" key="11">
    <source>
        <dbReference type="Proteomes" id="UP000774283"/>
    </source>
</evidence>
<keyword evidence="9" id="KW-0560">Oxidoreductase</keyword>
<dbReference type="GO" id="GO:0006785">
    <property type="term" value="P:heme B biosynthetic process"/>
    <property type="evidence" value="ECO:0007669"/>
    <property type="project" value="UniProtKB-UniRule"/>
</dbReference>
<reference evidence="10 11" key="1">
    <citation type="submission" date="2020-04" db="EMBL/GenBank/DDBJ databases">
        <title>MicrobeNet Type strains.</title>
        <authorList>
            <person name="Nicholson A.C."/>
        </authorList>
    </citation>
    <scope>NUCLEOTIDE SEQUENCE [LARGE SCALE GENOMIC DNA]</scope>
    <source>
        <strain evidence="10 11">ATCC BAA-789</strain>
    </source>
</reference>
<evidence type="ECO:0000256" key="4">
    <source>
        <dbReference type="ARBA" id="ARBA00023004"/>
    </source>
</evidence>
<dbReference type="HAMAP" id="MF_02244">
    <property type="entry name" value="Coproheme_decarbox_2"/>
    <property type="match status" value="1"/>
</dbReference>
<dbReference type="EMBL" id="JAAXOW010000001">
    <property type="protein sequence ID" value="NKX92908.1"/>
    <property type="molecule type" value="Genomic_DNA"/>
</dbReference>
<proteinExistence type="inferred from homology"/>
<name>A0A9X5FB94_9MICO</name>
<dbReference type="SUPFAM" id="SSF54909">
    <property type="entry name" value="Dimeric alpha+beta barrel"/>
    <property type="match status" value="1"/>
</dbReference>
<protein>
    <recommendedName>
        <fullName evidence="1 9">Coproheme decarboxylase</fullName>
        <ecNumber evidence="8 9">1.3.98.5</ecNumber>
    </recommendedName>
    <alternativeName>
        <fullName evidence="5 9">Coproheme III oxidative decarboxylase</fullName>
    </alternativeName>
    <alternativeName>
        <fullName evidence="6 9">Hydrogen peroxide-dependent heme synthase</fullName>
    </alternativeName>
</protein>
<comment type="cofactor">
    <cofactor evidence="9">
        <name>Fe-coproporphyrin III</name>
        <dbReference type="ChEBI" id="CHEBI:68438"/>
    </cofactor>
    <text evidence="9">Fe-coproporphyrin III acts as both substrate and redox cofactor.</text>
</comment>
<comment type="caution">
    <text evidence="10">The sequence shown here is derived from an EMBL/GenBank/DDBJ whole genome shotgun (WGS) entry which is preliminary data.</text>
</comment>
<keyword evidence="9" id="KW-0350">Heme biosynthesis</keyword>
<dbReference type="Pfam" id="PF06778">
    <property type="entry name" value="Chlor_dismutase"/>
    <property type="match status" value="1"/>
</dbReference>
<sequence length="267" mass="29457">MSLPETCATVSHAPGKGRRLLSMTSTDTYGNAVPDADGPEPVAYTLWAVLRRDETPAARAAATAAVPAELAAELDAVVAHLPEDVTLRGTYDASGLRADADVIIWLTGPTAEGLQAALRTLRRTELLGALVPTWNALGVHRPAEFTARHLPAFMRDVPPAAWLTVYPFVRSYEWYILPEDERREMLADHGRKGRDYPQVLANTVSAFSLGDYEWLLGLEADELTDLVDLMRHLRYTEARRHVRDELPFYTGRRVGTAELAEILVGQA</sequence>
<dbReference type="Gene3D" id="3.30.70.1030">
    <property type="entry name" value="Apc35880, domain 1"/>
    <property type="match status" value="1"/>
</dbReference>
<comment type="function">
    <text evidence="9">Involved in coproporphyrin-dependent heme b biosynthesis. Catalyzes the decarboxylation of Fe-coproporphyrin III (coproheme) to heme b (protoheme IX), the last step of the pathway. The reaction occurs in a stepwise manner with a three-propionate intermediate.</text>
</comment>
<dbReference type="GO" id="GO:0020037">
    <property type="term" value="F:heme binding"/>
    <property type="evidence" value="ECO:0007669"/>
    <property type="project" value="InterPro"/>
</dbReference>
<dbReference type="EC" id="1.3.98.5" evidence="8 9"/>
<evidence type="ECO:0000256" key="8">
    <source>
        <dbReference type="ARBA" id="ARBA00050019"/>
    </source>
</evidence>
<comment type="pathway">
    <text evidence="9">Porphyrin-containing compound metabolism; protoheme biosynthesis.</text>
</comment>
<comment type="catalytic activity">
    <reaction evidence="9">
        <text>harderoheme III + H2O2 + H(+) = heme b + CO2 + 2 H2O</text>
        <dbReference type="Rhea" id="RHEA:57944"/>
        <dbReference type="ChEBI" id="CHEBI:15377"/>
        <dbReference type="ChEBI" id="CHEBI:15378"/>
        <dbReference type="ChEBI" id="CHEBI:16240"/>
        <dbReference type="ChEBI" id="CHEBI:16526"/>
        <dbReference type="ChEBI" id="CHEBI:60344"/>
        <dbReference type="ChEBI" id="CHEBI:142463"/>
    </reaction>
</comment>
<dbReference type="InterPro" id="IPR011008">
    <property type="entry name" value="Dimeric_a/b-barrel"/>
</dbReference>
<accession>A0A9X5FB94</accession>
<comment type="catalytic activity">
    <reaction evidence="9">
        <text>Fe-coproporphyrin III + H2O2 + H(+) = harderoheme III + CO2 + 2 H2O</text>
        <dbReference type="Rhea" id="RHEA:57940"/>
        <dbReference type="ChEBI" id="CHEBI:15377"/>
        <dbReference type="ChEBI" id="CHEBI:15378"/>
        <dbReference type="ChEBI" id="CHEBI:16240"/>
        <dbReference type="ChEBI" id="CHEBI:16526"/>
        <dbReference type="ChEBI" id="CHEBI:68438"/>
        <dbReference type="ChEBI" id="CHEBI:142463"/>
    </reaction>
</comment>
<evidence type="ECO:0000256" key="6">
    <source>
        <dbReference type="ARBA" id="ARBA00030236"/>
    </source>
</evidence>
<dbReference type="InterPro" id="IPR010644">
    <property type="entry name" value="ChdC/CLD"/>
</dbReference>
<gene>
    <name evidence="9" type="primary">chdC</name>
    <name evidence="10" type="ORF">HF995_06395</name>
</gene>
<comment type="catalytic activity">
    <reaction evidence="7">
        <text>Fe-coproporphyrin III + 2 H2O2 + 2 H(+) = heme b + 2 CO2 + 4 H2O</text>
        <dbReference type="Rhea" id="RHEA:56516"/>
        <dbReference type="ChEBI" id="CHEBI:15377"/>
        <dbReference type="ChEBI" id="CHEBI:15378"/>
        <dbReference type="ChEBI" id="CHEBI:16240"/>
        <dbReference type="ChEBI" id="CHEBI:16526"/>
        <dbReference type="ChEBI" id="CHEBI:60344"/>
        <dbReference type="ChEBI" id="CHEBI:68438"/>
        <dbReference type="EC" id="1.3.98.5"/>
    </reaction>
    <physiologicalReaction direction="left-to-right" evidence="7">
        <dbReference type="Rhea" id="RHEA:56517"/>
    </physiologicalReaction>
</comment>
<dbReference type="Proteomes" id="UP000774283">
    <property type="component" value="Unassembled WGS sequence"/>
</dbReference>